<dbReference type="STRING" id="235279.HH_1468"/>
<dbReference type="KEGG" id="hhe:HH_1468"/>
<dbReference type="InterPro" id="IPR006311">
    <property type="entry name" value="TAT_signal"/>
</dbReference>
<dbReference type="InterPro" id="IPR052512">
    <property type="entry name" value="4CMD/NDH-1_regulator"/>
</dbReference>
<evidence type="ECO:0000313" key="2">
    <source>
        <dbReference type="EMBL" id="AAP78065.1"/>
    </source>
</evidence>
<dbReference type="EMBL" id="AE017125">
    <property type="protein sequence ID" value="AAP78065.1"/>
    <property type="molecule type" value="Genomic_DNA"/>
</dbReference>
<dbReference type="eggNOG" id="COG0599">
    <property type="taxonomic scope" value="Bacteria"/>
</dbReference>
<dbReference type="Gene3D" id="1.20.1290.10">
    <property type="entry name" value="AhpD-like"/>
    <property type="match status" value="1"/>
</dbReference>
<evidence type="ECO:0000259" key="1">
    <source>
        <dbReference type="Pfam" id="PF02627"/>
    </source>
</evidence>
<organism evidence="2 3">
    <name type="scientific">Helicobacter hepaticus (strain ATCC 51449 / 3B1)</name>
    <dbReference type="NCBI Taxonomy" id="235279"/>
    <lineage>
        <taxon>Bacteria</taxon>
        <taxon>Pseudomonadati</taxon>
        <taxon>Campylobacterota</taxon>
        <taxon>Epsilonproteobacteria</taxon>
        <taxon>Campylobacterales</taxon>
        <taxon>Helicobacteraceae</taxon>
        <taxon>Helicobacter</taxon>
    </lineage>
</organism>
<dbReference type="PANTHER" id="PTHR33570:SF10">
    <property type="entry name" value="GAMMA-CARBOXYMUCONOLACTONE DECARBOXYLASE"/>
    <property type="match status" value="1"/>
</dbReference>
<evidence type="ECO:0000313" key="3">
    <source>
        <dbReference type="Proteomes" id="UP000002495"/>
    </source>
</evidence>
<dbReference type="HOGENOM" id="CLU_070025_2_2_7"/>
<proteinExistence type="predicted"/>
<dbReference type="SUPFAM" id="SSF69118">
    <property type="entry name" value="AhpD-like"/>
    <property type="match status" value="1"/>
</dbReference>
<dbReference type="AlphaFoldDB" id="Q7VG56"/>
<dbReference type="Pfam" id="PF02627">
    <property type="entry name" value="CMD"/>
    <property type="match status" value="1"/>
</dbReference>
<dbReference type="InterPro" id="IPR029032">
    <property type="entry name" value="AhpD-like"/>
</dbReference>
<dbReference type="InterPro" id="IPR003779">
    <property type="entry name" value="CMD-like"/>
</dbReference>
<dbReference type="PANTHER" id="PTHR33570">
    <property type="entry name" value="4-CARBOXYMUCONOLACTONE DECARBOXYLASE FAMILY PROTEIN"/>
    <property type="match status" value="1"/>
</dbReference>
<dbReference type="Proteomes" id="UP000002495">
    <property type="component" value="Chromosome"/>
</dbReference>
<keyword evidence="3" id="KW-1185">Reference proteome</keyword>
<name>Q7VG56_HELHP</name>
<sequence>MKNQDFKRRKVLKDSLIIAGGLGVLGTQAFAKTHHQQIQIKQGERMQTRFEKGLKQLQSIDGEAGSKVISSLEDIAPDLGRFIIEFAFGDIYTRGELNLQEREMITLSSLLTAGGCEAQLEVHINAALNVGISKEKIIECLMQCIPYTGFPKVLNAVFVAKKVFKERRK</sequence>
<feature type="domain" description="Carboxymuconolactone decarboxylase-like" evidence="1">
    <location>
        <begin position="77"/>
        <end position="161"/>
    </location>
</feature>
<accession>Q7VG56</accession>
<dbReference type="GO" id="GO:0051920">
    <property type="term" value="F:peroxiredoxin activity"/>
    <property type="evidence" value="ECO:0007669"/>
    <property type="project" value="InterPro"/>
</dbReference>
<protein>
    <recommendedName>
        <fullName evidence="1">Carboxymuconolactone decarboxylase-like domain-containing protein</fullName>
    </recommendedName>
</protein>
<dbReference type="PROSITE" id="PS51318">
    <property type="entry name" value="TAT"/>
    <property type="match status" value="1"/>
</dbReference>
<gene>
    <name evidence="2" type="ordered locus">HH_1468</name>
</gene>
<reference evidence="2 3" key="1">
    <citation type="journal article" date="2003" name="Proc. Natl. Acad. Sci. U.S.A.">
        <title>The complete genome sequence of the carcinogenic bacterium Helicobacter hepaticus.</title>
        <authorList>
            <person name="Suerbaum S."/>
            <person name="Josenhans C."/>
            <person name="Sterzenbach T."/>
            <person name="Drescher B."/>
            <person name="Brandt P."/>
            <person name="Bell M."/>
            <person name="Droege M."/>
            <person name="Fartmann B."/>
            <person name="Fischer H.-P."/>
            <person name="Ge Z."/>
            <person name="Hoerster A."/>
            <person name="Holland R."/>
            <person name="Klein K."/>
            <person name="Koenig J."/>
            <person name="Macko L."/>
            <person name="Mendz G.L."/>
            <person name="Nyakatura G."/>
            <person name="Schauer D.B."/>
            <person name="Shen Z."/>
            <person name="Weber J."/>
            <person name="Frosch M."/>
            <person name="Fox J.G."/>
        </authorList>
    </citation>
    <scope>NUCLEOTIDE SEQUENCE [LARGE SCALE GENOMIC DNA]</scope>
    <source>
        <strain evidence="3">ATCC 51449 / 3B1</strain>
    </source>
</reference>
<dbReference type="RefSeq" id="WP_011116308.1">
    <property type="nucleotide sequence ID" value="NC_004917.1"/>
</dbReference>